<gene>
    <name evidence="2" type="ORF">GCM10023235_50650</name>
</gene>
<proteinExistence type="predicted"/>
<protein>
    <recommendedName>
        <fullName evidence="4">DUF3099 domain-containing protein</fullName>
    </recommendedName>
</protein>
<evidence type="ECO:0000256" key="1">
    <source>
        <dbReference type="SAM" id="MobiDB-lite"/>
    </source>
</evidence>
<evidence type="ECO:0000313" key="2">
    <source>
        <dbReference type="EMBL" id="GAA4866127.1"/>
    </source>
</evidence>
<evidence type="ECO:0008006" key="4">
    <source>
        <dbReference type="Google" id="ProtNLM"/>
    </source>
</evidence>
<dbReference type="RefSeq" id="WP_345699168.1">
    <property type="nucleotide sequence ID" value="NZ_BAABIS010000001.1"/>
</dbReference>
<feature type="region of interest" description="Disordered" evidence="1">
    <location>
        <begin position="55"/>
        <end position="78"/>
    </location>
</feature>
<name>A0ABP9E702_9ACTN</name>
<comment type="caution">
    <text evidence="2">The sequence shown here is derived from an EMBL/GenBank/DDBJ whole genome shotgun (WGS) entry which is preliminary data.</text>
</comment>
<keyword evidence="3" id="KW-1185">Reference proteome</keyword>
<reference evidence="3" key="1">
    <citation type="journal article" date="2019" name="Int. J. Syst. Evol. Microbiol.">
        <title>The Global Catalogue of Microorganisms (GCM) 10K type strain sequencing project: providing services to taxonomists for standard genome sequencing and annotation.</title>
        <authorList>
            <consortium name="The Broad Institute Genomics Platform"/>
            <consortium name="The Broad Institute Genome Sequencing Center for Infectious Disease"/>
            <person name="Wu L."/>
            <person name="Ma J."/>
        </authorList>
    </citation>
    <scope>NUCLEOTIDE SEQUENCE [LARGE SCALE GENOMIC DNA]</scope>
    <source>
        <strain evidence="3">JCM 13006</strain>
    </source>
</reference>
<dbReference type="EMBL" id="BAABIS010000001">
    <property type="protein sequence ID" value="GAA4866127.1"/>
    <property type="molecule type" value="Genomic_DNA"/>
</dbReference>
<organism evidence="2 3">
    <name type="scientific">Kitasatospora terrestris</name>
    <dbReference type="NCBI Taxonomy" id="258051"/>
    <lineage>
        <taxon>Bacteria</taxon>
        <taxon>Bacillati</taxon>
        <taxon>Actinomycetota</taxon>
        <taxon>Actinomycetes</taxon>
        <taxon>Kitasatosporales</taxon>
        <taxon>Streptomycetaceae</taxon>
        <taxon>Kitasatospora</taxon>
    </lineage>
</organism>
<evidence type="ECO:0000313" key="3">
    <source>
        <dbReference type="Proteomes" id="UP001501752"/>
    </source>
</evidence>
<sequence>MNPVLAKALAHATARLQIGWPLLVVALALYAPADGITRLVLLAAGTVALIKAPTLPAQTKNRRPAPANQTLRKKGDPR</sequence>
<accession>A0ABP9E702</accession>
<dbReference type="Proteomes" id="UP001501752">
    <property type="component" value="Unassembled WGS sequence"/>
</dbReference>